<dbReference type="EMBL" id="JBHMFI010000002">
    <property type="protein sequence ID" value="MFB9074428.1"/>
    <property type="molecule type" value="Genomic_DNA"/>
</dbReference>
<name>A0ABV5G7M6_9MICC</name>
<gene>
    <name evidence="2" type="ORF">ACFFX0_25855</name>
</gene>
<organism evidence="2 3">
    <name type="scientific">Citricoccus parietis</name>
    <dbReference type="NCBI Taxonomy" id="592307"/>
    <lineage>
        <taxon>Bacteria</taxon>
        <taxon>Bacillati</taxon>
        <taxon>Actinomycetota</taxon>
        <taxon>Actinomycetes</taxon>
        <taxon>Micrococcales</taxon>
        <taxon>Micrococcaceae</taxon>
        <taxon>Citricoccus</taxon>
    </lineage>
</organism>
<evidence type="ECO:0000313" key="2">
    <source>
        <dbReference type="EMBL" id="MFB9074428.1"/>
    </source>
</evidence>
<evidence type="ECO:0000313" key="3">
    <source>
        <dbReference type="Proteomes" id="UP001589575"/>
    </source>
</evidence>
<reference evidence="2 3" key="1">
    <citation type="submission" date="2024-09" db="EMBL/GenBank/DDBJ databases">
        <authorList>
            <person name="Sun Q."/>
            <person name="Mori K."/>
        </authorList>
    </citation>
    <scope>NUCLEOTIDE SEQUENCE [LARGE SCALE GENOMIC DNA]</scope>
    <source>
        <strain evidence="2 3">CCM 7609</strain>
    </source>
</reference>
<dbReference type="Proteomes" id="UP001589575">
    <property type="component" value="Unassembled WGS sequence"/>
</dbReference>
<sequence length="224" mass="23905">MLSGFDRPPPGAQPLRGPLGGQGGLDLRVQVRQRGSRCLTVGLLGAGDLLVQPGVVVFVVHPRVACHRCRPPHRCCLIRQGLWPARRQFGAGAQWCMSRGRGISGGSLEGQAPASGRRWRRYFRGGSSISFSSRWIISSTAAWAEPSPACSAIQRWTASSQIEHSHIPSPSARRHAARSSRSVLVVWKASTETRWHSSQFSGSVEPGTGALVVMGSSFGGGGSS</sequence>
<protein>
    <submittedName>
        <fullName evidence="2">Uncharacterized protein</fullName>
    </submittedName>
</protein>
<proteinExistence type="predicted"/>
<keyword evidence="3" id="KW-1185">Reference proteome</keyword>
<evidence type="ECO:0000256" key="1">
    <source>
        <dbReference type="SAM" id="MobiDB-lite"/>
    </source>
</evidence>
<accession>A0ABV5G7M6</accession>
<comment type="caution">
    <text evidence="2">The sequence shown here is derived from an EMBL/GenBank/DDBJ whole genome shotgun (WGS) entry which is preliminary data.</text>
</comment>
<feature type="region of interest" description="Disordered" evidence="1">
    <location>
        <begin position="1"/>
        <end position="21"/>
    </location>
</feature>